<dbReference type="PANTHER" id="PTHR31290">
    <property type="entry name" value="UV-DAMAGE ENDONUCLEASE"/>
    <property type="match status" value="1"/>
</dbReference>
<comment type="caution">
    <text evidence="7">The sequence shown here is derived from an EMBL/GenBank/DDBJ whole genome shotgun (WGS) entry which is preliminary data.</text>
</comment>
<keyword evidence="5" id="KW-0378">Hydrolase</keyword>
<keyword evidence="2 7" id="KW-0255">Endonuclease</keyword>
<evidence type="ECO:0000256" key="3">
    <source>
        <dbReference type="ARBA" id="ARBA00022763"/>
    </source>
</evidence>
<name>A0A0V8JQG5_9BACI</name>
<protein>
    <submittedName>
        <fullName evidence="7">UV damage endonuclease UvdE</fullName>
    </submittedName>
</protein>
<dbReference type="Pfam" id="PF03851">
    <property type="entry name" value="UvdE"/>
    <property type="match status" value="1"/>
</dbReference>
<keyword evidence="3" id="KW-0227">DNA damage</keyword>
<keyword evidence="4" id="KW-0228">DNA excision</keyword>
<evidence type="ECO:0000256" key="5">
    <source>
        <dbReference type="ARBA" id="ARBA00022801"/>
    </source>
</evidence>
<dbReference type="NCBIfam" id="TIGR00629">
    <property type="entry name" value="uvde"/>
    <property type="match status" value="1"/>
</dbReference>
<dbReference type="RefSeq" id="WP_062686437.1">
    <property type="nucleotide sequence ID" value="NZ_KQ758630.1"/>
</dbReference>
<dbReference type="InterPro" id="IPR036237">
    <property type="entry name" value="Xyl_isomerase-like_sf"/>
</dbReference>
<proteinExistence type="predicted"/>
<evidence type="ECO:0000256" key="1">
    <source>
        <dbReference type="ARBA" id="ARBA00022722"/>
    </source>
</evidence>
<reference evidence="7 8" key="1">
    <citation type="submission" date="2015-11" db="EMBL/GenBank/DDBJ databases">
        <title>Bacillus caseinolyticus sp nov.</title>
        <authorList>
            <person name="Dastager S.G."/>
            <person name="Mawlankar R."/>
        </authorList>
    </citation>
    <scope>NUCLEOTIDE SEQUENCE [LARGE SCALE GENOMIC DNA]</scope>
    <source>
        <strain evidence="7 8">SGD-V-76</strain>
    </source>
</reference>
<sequence length="322" mass="37556">MSTLVRLGYVAMSVQLQNASPSQTMIFAQFQRIQNREAAISKLERISISNLENCLRLLKHNVWSEVEFFRLSSKLIPLANHPEISDWNYMNALKPVILEIRQFLERNPMRVDFHPDHFVVLNSTNKDILKHSLETLQMHKKLLKGMGILPKNRCVLHVGGAYNDKEKALEQFIHNWGLVPHSIQEMIMLENDDTTFSVQDALYLCEKLNIPLIFDLHHHQANHEKPDWTEYWSRIVATWEQEKLPLKMHISSPKSSKDFRAHADYINAEEFYQFLQSISGTIPQIDCMIEAKQKDAALFQLMKDLKTYERIEIVNGSTFIVK</sequence>
<dbReference type="Gene3D" id="3.20.20.150">
    <property type="entry name" value="Divalent-metal-dependent TIM barrel enzymes"/>
    <property type="match status" value="1"/>
</dbReference>
<dbReference type="AlphaFoldDB" id="A0A0V8JQG5"/>
<dbReference type="GO" id="GO:0004519">
    <property type="term" value="F:endonuclease activity"/>
    <property type="evidence" value="ECO:0007669"/>
    <property type="project" value="UniProtKB-KW"/>
</dbReference>
<evidence type="ECO:0000256" key="6">
    <source>
        <dbReference type="ARBA" id="ARBA00023204"/>
    </source>
</evidence>
<dbReference type="PANTHER" id="PTHR31290:SF5">
    <property type="entry name" value="UV-DAMAGE ENDONUCLEASE"/>
    <property type="match status" value="1"/>
</dbReference>
<evidence type="ECO:0000313" key="8">
    <source>
        <dbReference type="Proteomes" id="UP000053681"/>
    </source>
</evidence>
<dbReference type="GO" id="GO:0016787">
    <property type="term" value="F:hydrolase activity"/>
    <property type="evidence" value="ECO:0007669"/>
    <property type="project" value="UniProtKB-KW"/>
</dbReference>
<organism evidence="7 8">
    <name type="scientific">Priestia veravalensis</name>
    <dbReference type="NCBI Taxonomy" id="1414648"/>
    <lineage>
        <taxon>Bacteria</taxon>
        <taxon>Bacillati</taxon>
        <taxon>Bacillota</taxon>
        <taxon>Bacilli</taxon>
        <taxon>Bacillales</taxon>
        <taxon>Bacillaceae</taxon>
        <taxon>Priestia</taxon>
    </lineage>
</organism>
<keyword evidence="1" id="KW-0540">Nuclease</keyword>
<dbReference type="SUPFAM" id="SSF51658">
    <property type="entry name" value="Xylose isomerase-like"/>
    <property type="match status" value="1"/>
</dbReference>
<dbReference type="Proteomes" id="UP000053681">
    <property type="component" value="Unassembled WGS sequence"/>
</dbReference>
<gene>
    <name evidence="7" type="ORF">AS180_03900</name>
</gene>
<evidence type="ECO:0000313" key="7">
    <source>
        <dbReference type="EMBL" id="KSU89148.1"/>
    </source>
</evidence>
<dbReference type="InterPro" id="IPR004601">
    <property type="entry name" value="UvdE"/>
</dbReference>
<evidence type="ECO:0000256" key="4">
    <source>
        <dbReference type="ARBA" id="ARBA00022769"/>
    </source>
</evidence>
<evidence type="ECO:0000256" key="2">
    <source>
        <dbReference type="ARBA" id="ARBA00022759"/>
    </source>
</evidence>
<accession>A0A0V8JQG5</accession>
<dbReference type="GO" id="GO:0006289">
    <property type="term" value="P:nucleotide-excision repair"/>
    <property type="evidence" value="ECO:0007669"/>
    <property type="project" value="InterPro"/>
</dbReference>
<dbReference type="EMBL" id="LNQP01000010">
    <property type="protein sequence ID" value="KSU89148.1"/>
    <property type="molecule type" value="Genomic_DNA"/>
</dbReference>
<dbReference type="GO" id="GO:0009411">
    <property type="term" value="P:response to UV"/>
    <property type="evidence" value="ECO:0007669"/>
    <property type="project" value="InterPro"/>
</dbReference>
<keyword evidence="8" id="KW-1185">Reference proteome</keyword>
<keyword evidence="6" id="KW-0234">DNA repair</keyword>